<dbReference type="InterPro" id="IPR037236">
    <property type="entry name" value="STIV_B116-like_sf"/>
</dbReference>
<sequence>MKNCQPLAILNGAIVTADGEYSCRTISLQEARDLVQDAPEIVSAVGHEATAELLTELFNRKICFNRINFQQAAGQDALVFKLNRRSPEGVVLTKAEIEKIGYQFQLLSRIS</sequence>
<dbReference type="RefSeq" id="WP_091748647.1">
    <property type="nucleotide sequence ID" value="NZ_FODY01000018.1"/>
</dbReference>
<evidence type="ECO:0000313" key="1">
    <source>
        <dbReference type="EMBL" id="SEP31132.1"/>
    </source>
</evidence>
<dbReference type="Proteomes" id="UP000198847">
    <property type="component" value="Unassembled WGS sequence"/>
</dbReference>
<dbReference type="OrthoDB" id="1909530at2"/>
<dbReference type="AlphaFoldDB" id="A0A1H8WU24"/>
<dbReference type="SUPFAM" id="SSF143602">
    <property type="entry name" value="STIV B116-like"/>
    <property type="match status" value="1"/>
</dbReference>
<dbReference type="STRING" id="112903.SAMN04490178_11813"/>
<organism evidence="1 2">
    <name type="scientific">Propionispora vibrioides</name>
    <dbReference type="NCBI Taxonomy" id="112903"/>
    <lineage>
        <taxon>Bacteria</taxon>
        <taxon>Bacillati</taxon>
        <taxon>Bacillota</taxon>
        <taxon>Negativicutes</taxon>
        <taxon>Selenomonadales</taxon>
        <taxon>Sporomusaceae</taxon>
        <taxon>Propionispora</taxon>
    </lineage>
</organism>
<dbReference type="Gene3D" id="3.40.50.11170">
    <property type="entry name" value="Uncharacterised protein PF08960, DUF1874"/>
    <property type="match status" value="1"/>
</dbReference>
<gene>
    <name evidence="1" type="ORF">SAMN04490178_11813</name>
</gene>
<protein>
    <recommendedName>
        <fullName evidence="3">DUF1874 domain-containing protein</fullName>
    </recommendedName>
</protein>
<dbReference type="EMBL" id="FODY01000018">
    <property type="protein sequence ID" value="SEP31132.1"/>
    <property type="molecule type" value="Genomic_DNA"/>
</dbReference>
<reference evidence="1 2" key="1">
    <citation type="submission" date="2016-10" db="EMBL/GenBank/DDBJ databases">
        <authorList>
            <person name="de Groot N.N."/>
        </authorList>
    </citation>
    <scope>NUCLEOTIDE SEQUENCE [LARGE SCALE GENOMIC DNA]</scope>
    <source>
        <strain evidence="1 2">DSM 13305</strain>
    </source>
</reference>
<dbReference type="Pfam" id="PF08960">
    <property type="entry name" value="STIV_B116-like"/>
    <property type="match status" value="1"/>
</dbReference>
<evidence type="ECO:0008006" key="3">
    <source>
        <dbReference type="Google" id="ProtNLM"/>
    </source>
</evidence>
<evidence type="ECO:0000313" key="2">
    <source>
        <dbReference type="Proteomes" id="UP000198847"/>
    </source>
</evidence>
<dbReference type="InterPro" id="IPR015055">
    <property type="entry name" value="STIV_B116-like"/>
</dbReference>
<proteinExistence type="predicted"/>
<keyword evidence="2" id="KW-1185">Reference proteome</keyword>
<accession>A0A1H8WU24</accession>
<name>A0A1H8WU24_9FIRM</name>